<sequence length="358" mass="41091">MNKLRLILLCLISFNAYTTTTNQSPQTELEQKLSNNYFKQITSILVQVNGQLIYEHYGSQINANSLHDIRSASKTFTSLAVGLATDSGLLASEHTKIMPHLSPYQVQQHDFKGKREMTYANLLTMNPPMECNDWNSFSEGNEERMYLRADWTEFMLNLPERGIPPWEPKLAERFNQIAFSYCTGGVFLVGKALENVTGERTDIYLREHLFEKMKIDSLRWHYSPKGHAQTGGGVRITSRDLIKIGQLLLDRGIWKGEQLLSQQWIEKMMQPRADIDTERHVQYGYLLWIYQFNLESRTITAWAASGNGGNYLWIVPSIGLTAVITSTAFNQPYMHRQSQEIFSDYLLKLSPLVTDDSD</sequence>
<feature type="domain" description="Beta-lactamase-related" evidence="2">
    <location>
        <begin position="43"/>
        <end position="333"/>
    </location>
</feature>
<evidence type="ECO:0000313" key="4">
    <source>
        <dbReference type="Proteomes" id="UP001333710"/>
    </source>
</evidence>
<dbReference type="AlphaFoldDB" id="A0AA48HJA6"/>
<dbReference type="Pfam" id="PF00144">
    <property type="entry name" value="Beta-lactamase"/>
    <property type="match status" value="1"/>
</dbReference>
<dbReference type="KEGG" id="pmaw:MACH26_18300"/>
<evidence type="ECO:0000313" key="3">
    <source>
        <dbReference type="EMBL" id="BDX06309.1"/>
    </source>
</evidence>
<gene>
    <name evidence="3" type="ORF">MACH26_18300</name>
</gene>
<dbReference type="SUPFAM" id="SSF56601">
    <property type="entry name" value="beta-lactamase/transpeptidase-like"/>
    <property type="match status" value="1"/>
</dbReference>
<feature type="chain" id="PRO_5041297006" description="Beta-lactamase-related domain-containing protein" evidence="1">
    <location>
        <begin position="19"/>
        <end position="358"/>
    </location>
</feature>
<dbReference type="PANTHER" id="PTHR43283:SF7">
    <property type="entry name" value="BETA-LACTAMASE-RELATED DOMAIN-CONTAINING PROTEIN"/>
    <property type="match status" value="1"/>
</dbReference>
<name>A0AA48HJA6_9ALTE</name>
<feature type="signal peptide" evidence="1">
    <location>
        <begin position="1"/>
        <end position="18"/>
    </location>
</feature>
<dbReference type="InterPro" id="IPR001466">
    <property type="entry name" value="Beta-lactam-related"/>
</dbReference>
<keyword evidence="4" id="KW-1185">Reference proteome</keyword>
<dbReference type="EMBL" id="AP027272">
    <property type="protein sequence ID" value="BDX06309.1"/>
    <property type="molecule type" value="Genomic_DNA"/>
</dbReference>
<keyword evidence="1" id="KW-0732">Signal</keyword>
<evidence type="ECO:0000256" key="1">
    <source>
        <dbReference type="SAM" id="SignalP"/>
    </source>
</evidence>
<dbReference type="RefSeq" id="WP_338292335.1">
    <property type="nucleotide sequence ID" value="NZ_AP027272.1"/>
</dbReference>
<dbReference type="InterPro" id="IPR050789">
    <property type="entry name" value="Diverse_Enzym_Activities"/>
</dbReference>
<dbReference type="PANTHER" id="PTHR43283">
    <property type="entry name" value="BETA-LACTAMASE-RELATED"/>
    <property type="match status" value="1"/>
</dbReference>
<accession>A0AA48HJA6</accession>
<proteinExistence type="predicted"/>
<evidence type="ECO:0000259" key="2">
    <source>
        <dbReference type="Pfam" id="PF00144"/>
    </source>
</evidence>
<dbReference type="Gene3D" id="3.40.710.10">
    <property type="entry name" value="DD-peptidase/beta-lactamase superfamily"/>
    <property type="match status" value="1"/>
</dbReference>
<reference evidence="3" key="1">
    <citation type="submission" date="2023-01" db="EMBL/GenBank/DDBJ databases">
        <title>Complete genome sequence of Planctobacterium marinum strain Dej080120_11.</title>
        <authorList>
            <person name="Ueki S."/>
            <person name="Maruyama F."/>
        </authorList>
    </citation>
    <scope>NUCLEOTIDE SEQUENCE</scope>
    <source>
        <strain evidence="3">Dej080120_11</strain>
    </source>
</reference>
<dbReference type="InterPro" id="IPR012338">
    <property type="entry name" value="Beta-lactam/transpept-like"/>
</dbReference>
<protein>
    <recommendedName>
        <fullName evidence="2">Beta-lactamase-related domain-containing protein</fullName>
    </recommendedName>
</protein>
<dbReference type="Proteomes" id="UP001333710">
    <property type="component" value="Chromosome"/>
</dbReference>
<organism evidence="3 4">
    <name type="scientific">Planctobacterium marinum</name>
    <dbReference type="NCBI Taxonomy" id="1631968"/>
    <lineage>
        <taxon>Bacteria</taxon>
        <taxon>Pseudomonadati</taxon>
        <taxon>Pseudomonadota</taxon>
        <taxon>Gammaproteobacteria</taxon>
        <taxon>Alteromonadales</taxon>
        <taxon>Alteromonadaceae</taxon>
        <taxon>Planctobacterium</taxon>
    </lineage>
</organism>